<dbReference type="PANTHER" id="PTHR30055">
    <property type="entry name" value="HTH-TYPE TRANSCRIPTIONAL REGULATOR RUTR"/>
    <property type="match status" value="1"/>
</dbReference>
<dbReference type="SUPFAM" id="SSF48498">
    <property type="entry name" value="Tetracyclin repressor-like, C-terminal domain"/>
    <property type="match status" value="1"/>
</dbReference>
<dbReference type="InterPro" id="IPR001647">
    <property type="entry name" value="HTH_TetR"/>
</dbReference>
<dbReference type="Gene3D" id="1.10.357.10">
    <property type="entry name" value="Tetracycline Repressor, domain 2"/>
    <property type="match status" value="1"/>
</dbReference>
<dbReference type="InterPro" id="IPR036271">
    <property type="entry name" value="Tet_transcr_reg_TetR-rel_C_sf"/>
</dbReference>
<comment type="caution">
    <text evidence="6">The sequence shown here is derived from an EMBL/GenBank/DDBJ whole genome shotgun (WGS) entry which is preliminary data.</text>
</comment>
<dbReference type="Proteomes" id="UP000632154">
    <property type="component" value="Unassembled WGS sequence"/>
</dbReference>
<dbReference type="PANTHER" id="PTHR30055:SF238">
    <property type="entry name" value="MYCOFACTOCIN BIOSYNTHESIS TRANSCRIPTIONAL REGULATOR MFTR-RELATED"/>
    <property type="match status" value="1"/>
</dbReference>
<dbReference type="PROSITE" id="PS50977">
    <property type="entry name" value="HTH_TETR_2"/>
    <property type="match status" value="1"/>
</dbReference>
<evidence type="ECO:0000256" key="3">
    <source>
        <dbReference type="ARBA" id="ARBA00023163"/>
    </source>
</evidence>
<evidence type="ECO:0000259" key="5">
    <source>
        <dbReference type="PROSITE" id="PS50977"/>
    </source>
</evidence>
<protein>
    <recommendedName>
        <fullName evidence="5">HTH tetR-type domain-containing protein</fullName>
    </recommendedName>
</protein>
<feature type="DNA-binding region" description="H-T-H motif" evidence="4">
    <location>
        <begin position="36"/>
        <end position="55"/>
    </location>
</feature>
<feature type="domain" description="HTH tetR-type" evidence="5">
    <location>
        <begin position="13"/>
        <end position="73"/>
    </location>
</feature>
<evidence type="ECO:0000256" key="4">
    <source>
        <dbReference type="PROSITE-ProRule" id="PRU00335"/>
    </source>
</evidence>
<evidence type="ECO:0000313" key="6">
    <source>
        <dbReference type="EMBL" id="GHG12845.1"/>
    </source>
</evidence>
<proteinExistence type="predicted"/>
<keyword evidence="1" id="KW-0805">Transcription regulation</keyword>
<keyword evidence="3" id="KW-0804">Transcription</keyword>
<dbReference type="InterPro" id="IPR050109">
    <property type="entry name" value="HTH-type_TetR-like_transc_reg"/>
</dbReference>
<dbReference type="Pfam" id="PF00440">
    <property type="entry name" value="TetR_N"/>
    <property type="match status" value="1"/>
</dbReference>
<dbReference type="InterPro" id="IPR009057">
    <property type="entry name" value="Homeodomain-like_sf"/>
</dbReference>
<keyword evidence="7" id="KW-1185">Reference proteome</keyword>
<evidence type="ECO:0000256" key="1">
    <source>
        <dbReference type="ARBA" id="ARBA00023015"/>
    </source>
</evidence>
<reference evidence="7" key="1">
    <citation type="journal article" date="2019" name="Int. J. Syst. Evol. Microbiol.">
        <title>The Global Catalogue of Microorganisms (GCM) 10K type strain sequencing project: providing services to taxonomists for standard genome sequencing and annotation.</title>
        <authorList>
            <consortium name="The Broad Institute Genomics Platform"/>
            <consortium name="The Broad Institute Genome Sequencing Center for Infectious Disease"/>
            <person name="Wu L."/>
            <person name="Ma J."/>
        </authorList>
    </citation>
    <scope>NUCLEOTIDE SEQUENCE [LARGE SCALE GENOMIC DNA]</scope>
    <source>
        <strain evidence="7">CGMCC 1.18439</strain>
    </source>
</reference>
<name>A0ABQ3KBM8_9DEIO</name>
<organism evidence="6 7">
    <name type="scientific">Deinococcus piscis</name>
    <dbReference type="NCBI Taxonomy" id="394230"/>
    <lineage>
        <taxon>Bacteria</taxon>
        <taxon>Thermotogati</taxon>
        <taxon>Deinococcota</taxon>
        <taxon>Deinococci</taxon>
        <taxon>Deinococcales</taxon>
        <taxon>Deinococcaceae</taxon>
        <taxon>Deinococcus</taxon>
    </lineage>
</organism>
<accession>A0ABQ3KBM8</accession>
<keyword evidence="2 4" id="KW-0238">DNA-binding</keyword>
<dbReference type="RefSeq" id="WP_189644181.1">
    <property type="nucleotide sequence ID" value="NZ_BNAL01000068.1"/>
</dbReference>
<dbReference type="PRINTS" id="PR00455">
    <property type="entry name" value="HTHTETR"/>
</dbReference>
<sequence length="167" mass="19477">MALPHSRRDRHKQERLERIKRAAWELFSTQGYESTTVRQIAEQADVSAATVIQHAGDKAELLLLVFNEAIGQRIKNLDVPENASLDVTMLRVFRPFLSFYQEYPELSRAFLREFLYGKSRWQEQEIRQAEQFIGFLTGIVKTCQGRGEVRKDADPLLLGQLFFLLYR</sequence>
<evidence type="ECO:0000256" key="2">
    <source>
        <dbReference type="ARBA" id="ARBA00023125"/>
    </source>
</evidence>
<dbReference type="EMBL" id="BNAL01000068">
    <property type="protein sequence ID" value="GHG12845.1"/>
    <property type="molecule type" value="Genomic_DNA"/>
</dbReference>
<dbReference type="SUPFAM" id="SSF46689">
    <property type="entry name" value="Homeodomain-like"/>
    <property type="match status" value="1"/>
</dbReference>
<gene>
    <name evidence="6" type="ORF">GCM10017783_26000</name>
</gene>
<evidence type="ECO:0000313" key="7">
    <source>
        <dbReference type="Proteomes" id="UP000632154"/>
    </source>
</evidence>